<reference evidence="2" key="2">
    <citation type="journal article" date="2003" name="Plasmid">
        <title>Peripheral sequences of the Serratia entomophila pADAP virulence-associated region.</title>
        <authorList>
            <person name="Hurst M.R."/>
            <person name="O'Callaghan M."/>
            <person name="Glare T.R."/>
        </authorList>
    </citation>
    <scope>NUCLEOTIDE SEQUENCE</scope>
    <source>
        <strain evidence="2">A1MO2</strain>
        <plasmid evidence="2">pADAP</plasmid>
    </source>
</reference>
<feature type="region of interest" description="Disordered" evidence="1">
    <location>
        <begin position="1"/>
        <end position="48"/>
    </location>
</feature>
<reference evidence="2" key="4">
    <citation type="submission" date="2017-12" db="EMBL/GenBank/DDBJ databases">
        <authorList>
            <person name="Hurst M.R.H."/>
        </authorList>
    </citation>
    <scope>NUCLEOTIDE SEQUENCE</scope>
    <source>
        <strain evidence="2">A1MO2</strain>
        <plasmid evidence="2">pADAP</plasmid>
    </source>
</reference>
<reference evidence="2" key="3">
    <citation type="journal article" date="2004" name="J. Bacteriol.">
        <title>Cloning Serratia entomophila antifeeding genes--a putative defective prophage active against the grass grub Costelytra zealandica.</title>
        <authorList>
            <person name="Hurst M.R."/>
            <person name="Glare T.R."/>
            <person name="Jackson T.A."/>
        </authorList>
    </citation>
    <scope>NUCLEOTIDE SEQUENCE</scope>
    <source>
        <strain evidence="2">A1MO2</strain>
        <plasmid evidence="2">pADAP</plasmid>
    </source>
</reference>
<feature type="region of interest" description="Disordered" evidence="1">
    <location>
        <begin position="906"/>
        <end position="959"/>
    </location>
</feature>
<protein>
    <submittedName>
        <fullName evidence="2">Afp18</fullName>
    </submittedName>
</protein>
<gene>
    <name evidence="2" type="primary">afp18</name>
</gene>
<evidence type="ECO:0000256" key="1">
    <source>
        <dbReference type="SAM" id="MobiDB-lite"/>
    </source>
</evidence>
<reference evidence="2" key="1">
    <citation type="journal article" date="2000" name="J. Bacteriol.">
        <title>Plasmid-located pathogenicity determinants of Serratia entomophila, the causal agent of amber disease of grass grub, show similarity to the insecticidal toxins of Photorhabdus luminescens.</title>
        <authorList>
            <person name="Hurst M.R."/>
            <person name="Glare T.R."/>
            <person name="Jackson T.A."/>
            <person name="Ronson C.W."/>
        </authorList>
    </citation>
    <scope>NUCLEOTIDE SEQUENCE</scope>
    <source>
        <strain evidence="2">A1MO2</strain>
        <plasmid evidence="2">pADAP</plasmid>
    </source>
</reference>
<name>Q6HAC1_9GAMM</name>
<sequence length="2366" mass="263403">MPYSSESKEKETHSKETERDNADPVFQRVSQGGVGVSPPDEGGDLSAGSNNDHLFAFIRETHLEEAQEFRLKGYNSQVPEVDEGLLTQLRDDLAAAKSRQYVQASVGGPLGSRWLLEQIGKIERLTDKFSDEVIKRWVKHELPRKNVGEAAGTELGSRRRAQSLARRLESTMQTLIRVVHTLHAMDDYSTPEKRHDMLVAELTGAFSSSDKNTVIQALGRMTAETSGHAAWASLMQARTAAWEAGKSATVDAMIATSQHEAEKANKKARELQGDSQAFFSHVAAYLQSLSSDLAKVSINMGQSTSSSTIRNEAEKASELQGDSQTFVSHVAAYLQSLPSDLAKVPINMWQNMDFVKTKLQAQTAVAGMKVHAHRLVRIAQHGHSTKTPAKDPEQVVTDSIIRSILWLWQQPAIKIQCASTALLSKVGELKKIEGILASYAVTDELGNEQERRNPPGEEDLDAQLREWVSASLKQENPENQRAVKVVTLERLLGGDIASARNLVERLGKAEEGIQNLLRRQQVAVLKMSVERLPAAVSSLKAVDKLLPDLAGDLTASIAALSNALQAAEYPARDFSEAKIQAGYAQLWATKVKESLSAASARLTERPLDEHSRGARLAKHWANLAKERSVGNYPPPDAQQVLASLKEQGLLAGTLSTGDPAGYLFATRLAGELENAGNGELRLPMSPEQYVALEKGLVEYIVKWGQRRISQGVTRIVIELSFEQALDTVSFNVSKLFRLPYKVLKASIKIPYNVNKVNNYTMPGHDKPYKAIYGLLGKKLKQLGFNLLTAPVPGVMKLVAGTGITAGAGVHNLRVENREKTFSAVYQHVVEGKQSEKIKMDSVKSMIFDSVLDTATTAAFKGGRRAWQSGRNKNDIEINEVTLSQAQQRQVAANNVDTAWGNAAANERKVEPVSHSSPLQQQTDVRPFSDKSDQDAAQPRVRKRAVADMAPPPPHQWHNNIPANTTLQSEHFDFDRDIRYQGFSDEKKKQTYLHGIQLVLLQIQNDGRFAQKIRNNAYLASIGVSNLVPVDIEGYKLKNTFLLPDSPSAKSGVIVRLDSENPYYYVGKGSDLLEDIKWAMPHDANEQKYEYMPDSDGNAHFYRLRNGFDIFNDIRMGNSSFEYFFNYNNPEPISITRLSSYLANTIEGDYKNGSSPPKNKLLISRAITGAHIPDPGVTATAAGYHIEFTWDNLTSAEYLRSFSRPFSTLSGEMQLVSSSINGETIQETELHVHQAEYIGSWVDATVGAITSFTPEGWVLNTTLSAADIAADLTEDKDPDPMAVAGLVVGCIPGGRIAAKVGKFTRIGGKVVKYGLMLGNKAVDLAIVGKSVKIAVDTGDPLAIYKALLISGIGTTNSYDMAKNMSSKLKISKKLEDSVQLDKPLQNLRGGSKRPEEGESTSQKRSQPDESPENSQEAVYSGPSGRARVTFDQTTEHHIMLNRFSRLVLARSFAEKRIQSFEHSSSKFKSSDEFKVDKSIPLDAQNASLNDMASKTDNLINQLEQFTGDKKESISANLKNIQLMIGDIMENRNNRNDNLNFHTYVLVGKNTTYDEISNYYGFAEFKFSINNGNLTLNNLIGHPYVVINKYPEFRDYLIRNGVITQPELEPYNIKNVARYLGSKAVSSEIGYYESIPATKVKILSFTGANPITQKLGNTLQSISDLFSKKRFSDEPNDAITQDELFTRQTDLYTYDEMINHLKTIVRTTFTPVKPIEEISSEKTDAAIKGIMTNGDAEIISENIIESKNSLDHDTSYFSHEVISAVDRAYEKVNSVKSLFERAESQPEIKSQLKSLINEATGLNDEVIIDIDKVDVSSISDMAYNRFKDNINTLHDYLSKQKSGGYTSFVLFKYRQFNPSKPDAFAMPYDSKKRIFLAMLPENQRHGGLVDTVTHEASHNSSYTLDHTYIGNARSNTGSFPSSFEPPTRDSRYFYENERVGKLSAKYALDLPENANITQNQLAQADILLRNSRLTKADTLLNAAEYNAYMIDVLSRVKINGSHIEFEENSSRSKRSVSGGNHKLDDIIILASMNATLPRREGGEFESSTFKKTLTEFINKGTTSSQVDPVYASYLPAFNTIVDSEGITLQQVKDLKSALPATGNDLRAQARYNYAVLQYLSGSAGIKLPIDTDVIRNSINDDLNIASCVDNCKKAASQRLELLKAVPEYLSGPEAIHAQIDTNLMINRIKNTLKHENYTYDLKVNERDYLLLQLEQKYIASSKPPKVGAQKWSADINKEINYLCDEIEEKKREVVCWENKKNESSRRLDLWSTATKYLSDPKGIKPPIDTDVILNNINDVLNHAGYVYNYKVREKDNLEKKLSRTPLTSQIEVNRLQTEIAKRYRLIDYWGKKADETLLMFILWRNVFG</sequence>
<geneLocation type="plasmid" evidence="2">
    <name>pADAP</name>
</geneLocation>
<accession>Q6HAC1</accession>
<organism evidence="2">
    <name type="scientific">Serratia entomophila</name>
    <dbReference type="NCBI Taxonomy" id="42906"/>
    <lineage>
        <taxon>Bacteria</taxon>
        <taxon>Pseudomonadati</taxon>
        <taxon>Pseudomonadota</taxon>
        <taxon>Gammaproteobacteria</taxon>
        <taxon>Enterobacterales</taxon>
        <taxon>Yersiniaceae</taxon>
        <taxon>Serratia</taxon>
    </lineage>
</organism>
<dbReference type="CDD" id="cd20749">
    <property type="entry name" value="nigritoxin_M"/>
    <property type="match status" value="1"/>
</dbReference>
<feature type="compositionally biased region" description="Polar residues" evidence="1">
    <location>
        <begin position="913"/>
        <end position="923"/>
    </location>
</feature>
<dbReference type="GeneID" id="75025099"/>
<dbReference type="EMBL" id="AF135182">
    <property type="protein sequence ID" value="AAT48355.1"/>
    <property type="molecule type" value="Genomic_DNA"/>
</dbReference>
<feature type="region of interest" description="Disordered" evidence="1">
    <location>
        <begin position="1380"/>
        <end position="1424"/>
    </location>
</feature>
<proteinExistence type="predicted"/>
<feature type="compositionally biased region" description="Basic and acidic residues" evidence="1">
    <location>
        <begin position="1"/>
        <end position="22"/>
    </location>
</feature>
<keyword evidence="2" id="KW-0614">Plasmid</keyword>
<evidence type="ECO:0000313" key="2">
    <source>
        <dbReference type="EMBL" id="AAT48355.1"/>
    </source>
</evidence>
<dbReference type="RefSeq" id="WP_010895820.1">
    <property type="nucleotide sequence ID" value="NC_002523.5"/>
</dbReference>